<organism evidence="2 3">
    <name type="scientific">Streptomyces aureus</name>
    <dbReference type="NCBI Taxonomy" id="193461"/>
    <lineage>
        <taxon>Bacteria</taxon>
        <taxon>Bacillati</taxon>
        <taxon>Actinomycetota</taxon>
        <taxon>Actinomycetes</taxon>
        <taxon>Kitasatosporales</taxon>
        <taxon>Streptomycetaceae</taxon>
        <taxon>Streptomyces</taxon>
    </lineage>
</organism>
<reference evidence="2 3" key="1">
    <citation type="submission" date="2024-08" db="EMBL/GenBank/DDBJ databases">
        <title>Genome sequence of Streptomyces aureus CACIA-1.46HGO.</title>
        <authorList>
            <person name="Evangelista-Martinez Z."/>
        </authorList>
    </citation>
    <scope>NUCLEOTIDE SEQUENCE [LARGE SCALE GENOMIC DNA]</scope>
    <source>
        <strain evidence="2 3">CACIA-1.46HGO</strain>
    </source>
</reference>
<evidence type="ECO:0000313" key="3">
    <source>
        <dbReference type="Proteomes" id="UP001571476"/>
    </source>
</evidence>
<gene>
    <name evidence="2" type="ORF">ACEG43_45950</name>
</gene>
<name>A0ABV4T0H2_9ACTN</name>
<sequence>MGTFGKTSPGYLSRGEYDAEVGLPRVLDLLSQHRIRGNFFTPGHTMATFNRAFETVLEAGHEVSAHGCWHEPIMTLDRDAERRLLEAQIAQHERFAGCRPSGYRSPAWDFTDATLSLLEEFEFEWDSSLMGRDFEPYHPRPISVGYEEGSHFGAPSPVLEFPVSWYLDDWPAVEHVPGVSTGFEDPRATLHRWKAHVDFAYQRVDNPLVSLTVHPQSIGRPHNFLMFEEFLDYVAGLEGVWFTNLSALLPHWSAPTATGTSDAGATA</sequence>
<keyword evidence="3" id="KW-1185">Reference proteome</keyword>
<dbReference type="PANTHER" id="PTHR47561">
    <property type="entry name" value="POLYSACCHARIDE DEACETYLASE FAMILY PROTEIN (AFU_ORTHOLOGUE AFUA_6G05030)"/>
    <property type="match status" value="1"/>
</dbReference>
<dbReference type="SUPFAM" id="SSF88713">
    <property type="entry name" value="Glycoside hydrolase/deacetylase"/>
    <property type="match status" value="1"/>
</dbReference>
<feature type="domain" description="NodB homology" evidence="1">
    <location>
        <begin position="23"/>
        <end position="123"/>
    </location>
</feature>
<comment type="caution">
    <text evidence="2">The sequence shown here is derived from an EMBL/GenBank/DDBJ whole genome shotgun (WGS) entry which is preliminary data.</text>
</comment>
<evidence type="ECO:0000313" key="2">
    <source>
        <dbReference type="EMBL" id="MFA3843379.1"/>
    </source>
</evidence>
<dbReference type="Gene3D" id="3.20.20.370">
    <property type="entry name" value="Glycoside hydrolase/deacetylase"/>
    <property type="match status" value="1"/>
</dbReference>
<dbReference type="InterPro" id="IPR002509">
    <property type="entry name" value="NODB_dom"/>
</dbReference>
<dbReference type="Proteomes" id="UP001571476">
    <property type="component" value="Unassembled WGS sequence"/>
</dbReference>
<proteinExistence type="predicted"/>
<accession>A0ABV4T0H2</accession>
<evidence type="ECO:0000259" key="1">
    <source>
        <dbReference type="Pfam" id="PF01522"/>
    </source>
</evidence>
<dbReference type="PANTHER" id="PTHR47561:SF1">
    <property type="entry name" value="POLYSACCHARIDE DEACETYLASE FAMILY PROTEIN (AFU_ORTHOLOGUE AFUA_6G05030)"/>
    <property type="match status" value="1"/>
</dbReference>
<dbReference type="EMBL" id="JBGOSP010000058">
    <property type="protein sequence ID" value="MFA3843379.1"/>
    <property type="molecule type" value="Genomic_DNA"/>
</dbReference>
<dbReference type="InterPro" id="IPR011330">
    <property type="entry name" value="Glyco_hydro/deAcase_b/a-brl"/>
</dbReference>
<dbReference type="RefSeq" id="WP_372567201.1">
    <property type="nucleotide sequence ID" value="NZ_JBGOSP010000058.1"/>
</dbReference>
<protein>
    <submittedName>
        <fullName evidence="2">Polysaccharide deacetylase family protein</fullName>
    </submittedName>
</protein>
<dbReference type="Pfam" id="PF01522">
    <property type="entry name" value="Polysacc_deac_1"/>
    <property type="match status" value="1"/>
</dbReference>